<feature type="binding site" evidence="6">
    <location>
        <position position="251"/>
    </location>
    <ligand>
        <name>Zn(2+)</name>
        <dbReference type="ChEBI" id="CHEBI:29105"/>
    </ligand>
</feature>
<dbReference type="Pfam" id="PF03006">
    <property type="entry name" value="HlyIII"/>
    <property type="match status" value="1"/>
</dbReference>
<dbReference type="EMBL" id="DS985246">
    <property type="protein sequence ID" value="EDV24015.1"/>
    <property type="molecule type" value="Genomic_DNA"/>
</dbReference>
<dbReference type="HOGENOM" id="CLU_052356_2_0_1"/>
<proteinExistence type="inferred from homology"/>
<feature type="non-terminal residue" evidence="8">
    <location>
        <position position="1"/>
    </location>
</feature>
<evidence type="ECO:0000256" key="1">
    <source>
        <dbReference type="ARBA" id="ARBA00004141"/>
    </source>
</evidence>
<name>B3S0I7_TRIAD</name>
<dbReference type="PANTHER" id="PTHR20855">
    <property type="entry name" value="ADIPOR/PROGESTIN RECEPTOR-RELATED"/>
    <property type="match status" value="1"/>
</dbReference>
<dbReference type="OMA" id="FRYLIRT"/>
<organism evidence="8 9">
    <name type="scientific">Trichoplax adhaerens</name>
    <name type="common">Trichoplax reptans</name>
    <dbReference type="NCBI Taxonomy" id="10228"/>
    <lineage>
        <taxon>Eukaryota</taxon>
        <taxon>Metazoa</taxon>
        <taxon>Placozoa</taxon>
        <taxon>Uniplacotomia</taxon>
        <taxon>Trichoplacea</taxon>
        <taxon>Trichoplacidae</taxon>
        <taxon>Trichoplax</taxon>
    </lineage>
</organism>
<feature type="binding site" evidence="6">
    <location>
        <position position="94"/>
    </location>
    <ligand>
        <name>Zn(2+)</name>
        <dbReference type="ChEBI" id="CHEBI:29105"/>
    </ligand>
</feature>
<evidence type="ECO:0000256" key="3">
    <source>
        <dbReference type="ARBA" id="ARBA00022692"/>
    </source>
</evidence>
<evidence type="ECO:0000313" key="8">
    <source>
        <dbReference type="EMBL" id="EDV24015.1"/>
    </source>
</evidence>
<protein>
    <submittedName>
        <fullName evidence="8">Uncharacterized protein</fullName>
    </submittedName>
</protein>
<dbReference type="PhylomeDB" id="B3S0I7"/>
<gene>
    <name evidence="8" type="ORF">TRIADDRAFT_15474</name>
</gene>
<feature type="transmembrane region" description="Helical" evidence="7">
    <location>
        <begin position="142"/>
        <end position="163"/>
    </location>
</feature>
<feature type="transmembrane region" description="Helical" evidence="7">
    <location>
        <begin position="43"/>
        <end position="64"/>
    </location>
</feature>
<dbReference type="InParanoid" id="B3S0I7"/>
<dbReference type="GO" id="GO:0016020">
    <property type="term" value="C:membrane"/>
    <property type="evidence" value="ECO:0007669"/>
    <property type="project" value="UniProtKB-SubCell"/>
</dbReference>
<dbReference type="CTD" id="6754754"/>
<evidence type="ECO:0000313" key="9">
    <source>
        <dbReference type="Proteomes" id="UP000009022"/>
    </source>
</evidence>
<dbReference type="eggNOG" id="KOG0748">
    <property type="taxonomic scope" value="Eukaryota"/>
</dbReference>
<feature type="transmembrane region" description="Helical" evidence="7">
    <location>
        <begin position="109"/>
        <end position="130"/>
    </location>
</feature>
<evidence type="ECO:0000256" key="7">
    <source>
        <dbReference type="SAM" id="Phobius"/>
    </source>
</evidence>
<dbReference type="GO" id="GO:0038023">
    <property type="term" value="F:signaling receptor activity"/>
    <property type="evidence" value="ECO:0000318"/>
    <property type="project" value="GO_Central"/>
</dbReference>
<feature type="binding site" evidence="6">
    <location>
        <position position="247"/>
    </location>
    <ligand>
        <name>Zn(2+)</name>
        <dbReference type="ChEBI" id="CHEBI:29105"/>
    </ligand>
</feature>
<evidence type="ECO:0000256" key="4">
    <source>
        <dbReference type="ARBA" id="ARBA00022989"/>
    </source>
</evidence>
<evidence type="ECO:0000256" key="6">
    <source>
        <dbReference type="PIRSR" id="PIRSR604254-1"/>
    </source>
</evidence>
<dbReference type="PANTHER" id="PTHR20855:SF143">
    <property type="entry name" value="MEMBRANE PROGESTIN RECEPTOR EPSILON"/>
    <property type="match status" value="1"/>
</dbReference>
<feature type="transmembrane region" description="Helical" evidence="7">
    <location>
        <begin position="286"/>
        <end position="309"/>
    </location>
</feature>
<dbReference type="InterPro" id="IPR004254">
    <property type="entry name" value="AdipoR/HlyIII-related"/>
</dbReference>
<evidence type="ECO:0000256" key="5">
    <source>
        <dbReference type="ARBA" id="ARBA00023136"/>
    </source>
</evidence>
<keyword evidence="4 7" id="KW-1133">Transmembrane helix</keyword>
<keyword evidence="9" id="KW-1185">Reference proteome</keyword>
<dbReference type="KEGG" id="tad:TRIADDRAFT_15474"/>
<keyword evidence="5 7" id="KW-0472">Membrane</keyword>
<keyword evidence="3 7" id="KW-0812">Transmembrane</keyword>
<sequence length="310" mass="36055">KLLTAKQIPSFYREPYILSGYRPLFSDLSVCFRSLFQRTNETLNVWTHLIPCLYFAFNYVQFFLKNDISDPYVRGIIITAIGSCGFLGFSSVAHLFCCLSANVRHTCYYIDYAGICLYSICGGFSFLFYARPALEADSDWFYRHRILFLSISVVISNVICLLTCISRHKWLRFRYLIRTLAFTVPYFYNALPLFYRISSCPVDACNPEALRYYYLNWFWYAMSFVSNIARLPERLAPGQFDIIGHSHQWLHIFLAFGNDAFIKGIMSDFTHRRNQLLLTSKVTDLSYEFTIVIVGILNLMVIIAVYNALL</sequence>
<feature type="transmembrane region" description="Helical" evidence="7">
    <location>
        <begin position="76"/>
        <end position="97"/>
    </location>
</feature>
<dbReference type="Proteomes" id="UP000009022">
    <property type="component" value="Unassembled WGS sequence"/>
</dbReference>
<comment type="similarity">
    <text evidence="2">Belongs to the ADIPOR family.</text>
</comment>
<evidence type="ECO:0000256" key="2">
    <source>
        <dbReference type="ARBA" id="ARBA00007018"/>
    </source>
</evidence>
<dbReference type="GeneID" id="6754754"/>
<dbReference type="AlphaFoldDB" id="B3S0I7"/>
<comment type="subcellular location">
    <subcellularLocation>
        <location evidence="1">Membrane</location>
        <topology evidence="1">Multi-pass membrane protein</topology>
    </subcellularLocation>
</comment>
<feature type="transmembrane region" description="Helical" evidence="7">
    <location>
        <begin position="175"/>
        <end position="197"/>
    </location>
</feature>
<reference evidence="8 9" key="1">
    <citation type="journal article" date="2008" name="Nature">
        <title>The Trichoplax genome and the nature of placozoans.</title>
        <authorList>
            <person name="Srivastava M."/>
            <person name="Begovic E."/>
            <person name="Chapman J."/>
            <person name="Putnam N.H."/>
            <person name="Hellsten U."/>
            <person name="Kawashima T."/>
            <person name="Kuo A."/>
            <person name="Mitros T."/>
            <person name="Salamov A."/>
            <person name="Carpenter M.L."/>
            <person name="Signorovitch A.Y."/>
            <person name="Moreno M.A."/>
            <person name="Kamm K."/>
            <person name="Grimwood J."/>
            <person name="Schmutz J."/>
            <person name="Shapiro H."/>
            <person name="Grigoriev I.V."/>
            <person name="Buss L.W."/>
            <person name="Schierwater B."/>
            <person name="Dellaporta S.L."/>
            <person name="Rokhsar D.S."/>
        </authorList>
    </citation>
    <scope>NUCLEOTIDE SEQUENCE [LARGE SCALE GENOMIC DNA]</scope>
    <source>
        <strain evidence="8 9">Grell-BS-1999</strain>
    </source>
</reference>
<keyword evidence="6" id="KW-0479">Metal-binding</keyword>
<dbReference type="OrthoDB" id="529367at2759"/>
<feature type="non-terminal residue" evidence="8">
    <location>
        <position position="310"/>
    </location>
</feature>
<accession>B3S0I7</accession>
<dbReference type="GO" id="GO:0046872">
    <property type="term" value="F:metal ion binding"/>
    <property type="evidence" value="ECO:0007669"/>
    <property type="project" value="UniProtKB-KW"/>
</dbReference>
<dbReference type="RefSeq" id="XP_002113541.1">
    <property type="nucleotide sequence ID" value="XM_002113505.1"/>
</dbReference>
<keyword evidence="6" id="KW-0862">Zinc</keyword>